<dbReference type="EMBL" id="WPOC01000003">
    <property type="protein sequence ID" value="MVN14195.1"/>
    <property type="molecule type" value="Genomic_DNA"/>
</dbReference>
<sequence length="398" mass="44072">MSDDQKRDEIIKAATDIEFRPSTEIARQDLSQATKLPFDKLAVAGVALGSLPEAVRTATTHMPGGEVLLRATDKFGNTIPSNLLQRFNDGSGMMGSTRINGEFGQVRLHEVASGAGNAVTTVPYDPTMLFVAAALAQVNEKLDAIQETQEEMFEFLRREKRSKQEGDLNTLTDVMNNYKFNWDSETYRNSKHVLVQSIARRAQENIVFYRNEAMASFEKKGFVTLGKDTKVKAEKMTASMQDYQLALYLYSFASFLEVMLLGNFSADYLDSVSSKVKELALEYRELYTQCYNVLEAATKSTLEAGVLGGIAFAGKALGKAVEKTPIGDRTQIDETLIGASEAVANKRDELSVKQTGLLIAAKENVTLPFSDGIDRISYLYNQEFELLMDAEAMYLLPA</sequence>
<name>A0A6N8IEG6_9ACTN</name>
<keyword evidence="2" id="KW-1185">Reference proteome</keyword>
<organism evidence="1 2">
    <name type="scientific">Gordonibacter urolithinfaciens</name>
    <dbReference type="NCBI Taxonomy" id="1335613"/>
    <lineage>
        <taxon>Bacteria</taxon>
        <taxon>Bacillati</taxon>
        <taxon>Actinomycetota</taxon>
        <taxon>Coriobacteriia</taxon>
        <taxon>Eggerthellales</taxon>
        <taxon>Eggerthellaceae</taxon>
        <taxon>Gordonibacter</taxon>
    </lineage>
</organism>
<proteinExistence type="predicted"/>
<dbReference type="RefSeq" id="WP_157004815.1">
    <property type="nucleotide sequence ID" value="NZ_WPOC01000003.1"/>
</dbReference>
<dbReference type="Proteomes" id="UP000468327">
    <property type="component" value="Unassembled WGS sequence"/>
</dbReference>
<protein>
    <submittedName>
        <fullName evidence="1">Uncharacterized protein</fullName>
    </submittedName>
</protein>
<reference evidence="1 2" key="1">
    <citation type="submission" date="2019-11" db="EMBL/GenBank/DDBJ databases">
        <title>Whole genome shotgun sequencing (WGS) data from Adlercreutzia equolifaciens ResAG-91, Eggerthella lenta MRI-F36, MRI-F37, MRI-F40, ResAG-49, ResAG-88, ResAG-121, ResAG-145, and Gordonibacter sp. ResAG-5, ResAG-26, ResAG-43, ResAG-50, ResAG-59.</title>
        <authorList>
            <person name="Stoll D.A."/>
            <person name="Danylec N."/>
            <person name="Franz C.M.A.P."/>
            <person name="Huch M."/>
        </authorList>
    </citation>
    <scope>NUCLEOTIDE SEQUENCE [LARGE SCALE GENOMIC DNA]</scope>
    <source>
        <strain evidence="1 2">ResAG-59</strain>
    </source>
</reference>
<gene>
    <name evidence="1" type="ORF">GO738_02320</name>
</gene>
<comment type="caution">
    <text evidence="1">The sequence shown here is derived from an EMBL/GenBank/DDBJ whole genome shotgun (WGS) entry which is preliminary data.</text>
</comment>
<evidence type="ECO:0000313" key="2">
    <source>
        <dbReference type="Proteomes" id="UP000468327"/>
    </source>
</evidence>
<accession>A0A6N8IEG6</accession>
<evidence type="ECO:0000313" key="1">
    <source>
        <dbReference type="EMBL" id="MVN14195.1"/>
    </source>
</evidence>
<dbReference type="AlphaFoldDB" id="A0A6N8IEG6"/>